<evidence type="ECO:0000256" key="9">
    <source>
        <dbReference type="SAM" id="SignalP"/>
    </source>
</evidence>
<reference evidence="11" key="1">
    <citation type="journal article" date="2014" name="Int. J. Syst. Evol. Microbiol.">
        <title>Complete genome sequence of Corynebacterium casei LMG S-19264T (=DSM 44701T), isolated from a smear-ripened cheese.</title>
        <authorList>
            <consortium name="US DOE Joint Genome Institute (JGI-PGF)"/>
            <person name="Walter F."/>
            <person name="Albersmeier A."/>
            <person name="Kalinowski J."/>
            <person name="Ruckert C."/>
        </authorList>
    </citation>
    <scope>NUCLEOTIDE SEQUENCE</scope>
    <source>
        <strain evidence="11">NBRC 101628</strain>
    </source>
</reference>
<dbReference type="PROSITE" id="PS00194">
    <property type="entry name" value="THIOREDOXIN_1"/>
    <property type="match status" value="1"/>
</dbReference>
<evidence type="ECO:0000256" key="6">
    <source>
        <dbReference type="ARBA" id="ARBA00023284"/>
    </source>
</evidence>
<evidence type="ECO:0000256" key="5">
    <source>
        <dbReference type="ARBA" id="ARBA00023157"/>
    </source>
</evidence>
<dbReference type="PANTHER" id="PTHR35891:SF2">
    <property type="entry name" value="THIOL:DISULFIDE INTERCHANGE PROTEIN DSBA"/>
    <property type="match status" value="1"/>
</dbReference>
<organism evidence="11 12">
    <name type="scientific">Paraferrimonas sedimenticola</name>
    <dbReference type="NCBI Taxonomy" id="375674"/>
    <lineage>
        <taxon>Bacteria</taxon>
        <taxon>Pseudomonadati</taxon>
        <taxon>Pseudomonadota</taxon>
        <taxon>Gammaproteobacteria</taxon>
        <taxon>Alteromonadales</taxon>
        <taxon>Ferrimonadaceae</taxon>
        <taxon>Paraferrimonas</taxon>
    </lineage>
</organism>
<dbReference type="GO" id="GO:0042597">
    <property type="term" value="C:periplasmic space"/>
    <property type="evidence" value="ECO:0007669"/>
    <property type="project" value="UniProtKB-SubCell"/>
</dbReference>
<keyword evidence="5 7" id="KW-1015">Disulfide bond</keyword>
<dbReference type="AlphaFoldDB" id="A0AA37RZP0"/>
<keyword evidence="3 9" id="KW-0732">Signal</keyword>
<gene>
    <name evidence="11" type="primary">dsbA</name>
    <name evidence="11" type="ORF">GCM10007895_28890</name>
</gene>
<dbReference type="InterPro" id="IPR001853">
    <property type="entry name" value="DSBA-like_thioredoxin_dom"/>
</dbReference>
<dbReference type="RefSeq" id="WP_095504583.1">
    <property type="nucleotide sequence ID" value="NZ_BSNC01000006.1"/>
</dbReference>
<dbReference type="Proteomes" id="UP001161422">
    <property type="component" value="Unassembled WGS sequence"/>
</dbReference>
<sequence>MKKLMACALALMLTPLAALADFKEGVNYEVINQGEGSAKPTVTEYFSFFCGHCNTFEKGYVPRLKGELKDADVVFKQNHVDFIGREMGVAMTKAYAIAIQLGVTEKVKPVLFSRIHDEKKAPRTPKEIRDVFIATGVNPADYDKAAESFMVKTMASQMARSTQNAKLTGVPTFVVNDKYRVNTQSVKSFDELSELILYLTQKD</sequence>
<evidence type="ECO:0000313" key="12">
    <source>
        <dbReference type="Proteomes" id="UP001161422"/>
    </source>
</evidence>
<dbReference type="PANTHER" id="PTHR35891">
    <property type="entry name" value="THIOL:DISULFIDE INTERCHANGE PROTEIN DSBA"/>
    <property type="match status" value="1"/>
</dbReference>
<evidence type="ECO:0000256" key="3">
    <source>
        <dbReference type="ARBA" id="ARBA00022729"/>
    </source>
</evidence>
<comment type="caution">
    <text evidence="11">The sequence shown here is derived from an EMBL/GenBank/DDBJ whole genome shotgun (WGS) entry which is preliminary data.</text>
</comment>
<dbReference type="PIRSF" id="PIRSF001488">
    <property type="entry name" value="Tdi_protein"/>
    <property type="match status" value="1"/>
</dbReference>
<keyword evidence="12" id="KW-1185">Reference proteome</keyword>
<keyword evidence="6" id="KW-0676">Redox-active center</keyword>
<proteinExistence type="inferred from homology"/>
<evidence type="ECO:0000256" key="4">
    <source>
        <dbReference type="ARBA" id="ARBA00022764"/>
    </source>
</evidence>
<dbReference type="InterPro" id="IPR017937">
    <property type="entry name" value="Thioredoxin_CS"/>
</dbReference>
<dbReference type="PROSITE" id="PS51352">
    <property type="entry name" value="THIOREDOXIN_2"/>
    <property type="match status" value="1"/>
</dbReference>
<evidence type="ECO:0000256" key="8">
    <source>
        <dbReference type="PIRSR" id="PIRSR001488-1"/>
    </source>
</evidence>
<feature type="disulfide bond" description="Redox-active" evidence="8">
    <location>
        <begin position="50"/>
        <end position="53"/>
    </location>
</feature>
<dbReference type="EMBL" id="BSNC01000006">
    <property type="protein sequence ID" value="GLP97582.1"/>
    <property type="molecule type" value="Genomic_DNA"/>
</dbReference>
<reference evidence="11" key="2">
    <citation type="submission" date="2023-01" db="EMBL/GenBank/DDBJ databases">
        <title>Draft genome sequence of Paraferrimonas sedimenticola strain NBRC 101628.</title>
        <authorList>
            <person name="Sun Q."/>
            <person name="Mori K."/>
        </authorList>
    </citation>
    <scope>NUCLEOTIDE SEQUENCE</scope>
    <source>
        <strain evidence="11">NBRC 101628</strain>
    </source>
</reference>
<dbReference type="InterPro" id="IPR013766">
    <property type="entry name" value="Thioredoxin_domain"/>
</dbReference>
<dbReference type="GO" id="GO:0015036">
    <property type="term" value="F:disulfide oxidoreductase activity"/>
    <property type="evidence" value="ECO:0007669"/>
    <property type="project" value="UniProtKB-ARBA"/>
</dbReference>
<evidence type="ECO:0000256" key="2">
    <source>
        <dbReference type="ARBA" id="ARBA00005791"/>
    </source>
</evidence>
<keyword evidence="4 7" id="KW-0574">Periplasm</keyword>
<dbReference type="InterPro" id="IPR050824">
    <property type="entry name" value="Thiol_disulfide_DsbA"/>
</dbReference>
<dbReference type="Gene3D" id="3.40.30.10">
    <property type="entry name" value="Glutaredoxin"/>
    <property type="match status" value="1"/>
</dbReference>
<dbReference type="InterPro" id="IPR023205">
    <property type="entry name" value="DsbA/DsbL"/>
</dbReference>
<accession>A0AA37RZP0</accession>
<protein>
    <recommendedName>
        <fullName evidence="7">Thiol:disulfide interchange protein</fullName>
    </recommendedName>
</protein>
<comment type="similarity">
    <text evidence="2">Belongs to the thioredoxin family. DsbA subfamily.</text>
</comment>
<feature type="signal peptide" evidence="9">
    <location>
        <begin position="1"/>
        <end position="20"/>
    </location>
</feature>
<name>A0AA37RZP0_9GAMM</name>
<evidence type="ECO:0000256" key="7">
    <source>
        <dbReference type="PIRNR" id="PIRNR001488"/>
    </source>
</evidence>
<dbReference type="SUPFAM" id="SSF52833">
    <property type="entry name" value="Thioredoxin-like"/>
    <property type="match status" value="1"/>
</dbReference>
<feature type="chain" id="PRO_5041444686" description="Thiol:disulfide interchange protein" evidence="9">
    <location>
        <begin position="21"/>
        <end position="203"/>
    </location>
</feature>
<dbReference type="Pfam" id="PF01323">
    <property type="entry name" value="DSBA"/>
    <property type="match status" value="1"/>
</dbReference>
<evidence type="ECO:0000256" key="1">
    <source>
        <dbReference type="ARBA" id="ARBA00004418"/>
    </source>
</evidence>
<dbReference type="InterPro" id="IPR036249">
    <property type="entry name" value="Thioredoxin-like_sf"/>
</dbReference>
<evidence type="ECO:0000259" key="10">
    <source>
        <dbReference type="PROSITE" id="PS51352"/>
    </source>
</evidence>
<evidence type="ECO:0000313" key="11">
    <source>
        <dbReference type="EMBL" id="GLP97582.1"/>
    </source>
</evidence>
<dbReference type="CDD" id="cd03019">
    <property type="entry name" value="DsbA_DsbA"/>
    <property type="match status" value="1"/>
</dbReference>
<comment type="subcellular location">
    <subcellularLocation>
        <location evidence="1 7">Periplasm</location>
    </subcellularLocation>
</comment>
<feature type="domain" description="Thioredoxin" evidence="10">
    <location>
        <begin position="8"/>
        <end position="151"/>
    </location>
</feature>